<evidence type="ECO:0000256" key="1">
    <source>
        <dbReference type="SAM" id="Phobius"/>
    </source>
</evidence>
<dbReference type="SUPFAM" id="SSF81490">
    <property type="entry name" value="Photosystem II reaction centre subunit H, transmembrane region"/>
    <property type="match status" value="1"/>
</dbReference>
<dbReference type="EMBL" id="FQUE01000010">
    <property type="protein sequence ID" value="SHF69201.1"/>
    <property type="molecule type" value="Genomic_DNA"/>
</dbReference>
<dbReference type="Pfam" id="PF03967">
    <property type="entry name" value="PRCH"/>
    <property type="match status" value="1"/>
</dbReference>
<evidence type="ECO:0000259" key="2">
    <source>
        <dbReference type="Pfam" id="PF03967"/>
    </source>
</evidence>
<reference evidence="5" key="1">
    <citation type="submission" date="2016-11" db="EMBL/GenBank/DDBJ databases">
        <authorList>
            <person name="Varghese N."/>
            <person name="Submissions S."/>
        </authorList>
    </citation>
    <scope>NUCLEOTIDE SEQUENCE [LARGE SCALE GENOMIC DNA]</scope>
    <source>
        <strain evidence="5">DSM 29326</strain>
    </source>
</reference>
<evidence type="ECO:0000313" key="4">
    <source>
        <dbReference type="EMBL" id="SHF69201.1"/>
    </source>
</evidence>
<dbReference type="OrthoDB" id="8557487at2"/>
<evidence type="ECO:0000259" key="3">
    <source>
        <dbReference type="Pfam" id="PF05239"/>
    </source>
</evidence>
<organism evidence="4 5">
    <name type="scientific">Loktanella atrilutea</name>
    <dbReference type="NCBI Taxonomy" id="366533"/>
    <lineage>
        <taxon>Bacteria</taxon>
        <taxon>Pseudomonadati</taxon>
        <taxon>Pseudomonadota</taxon>
        <taxon>Alphaproteobacteria</taxon>
        <taxon>Rhodobacterales</taxon>
        <taxon>Roseobacteraceae</taxon>
        <taxon>Loktanella</taxon>
    </lineage>
</organism>
<feature type="domain" description="PRC-barrel" evidence="3">
    <location>
        <begin position="150"/>
        <end position="214"/>
    </location>
</feature>
<keyword evidence="5" id="KW-1185">Reference proteome</keyword>
<keyword evidence="1" id="KW-0812">Transmembrane</keyword>
<dbReference type="GO" id="GO:0030077">
    <property type="term" value="C:plasma membrane light-harvesting complex"/>
    <property type="evidence" value="ECO:0007669"/>
    <property type="project" value="InterPro"/>
</dbReference>
<dbReference type="NCBIfam" id="TIGR01150">
    <property type="entry name" value="puhA"/>
    <property type="match status" value="1"/>
</dbReference>
<dbReference type="InterPro" id="IPR005652">
    <property type="entry name" value="Photo_RC_H"/>
</dbReference>
<evidence type="ECO:0000313" key="5">
    <source>
        <dbReference type="Proteomes" id="UP000183987"/>
    </source>
</evidence>
<dbReference type="Gene3D" id="3.90.50.10">
    <property type="entry name" value="Photosynthetic Reaction Center, subunit H, domain 2"/>
    <property type="match status" value="1"/>
</dbReference>
<dbReference type="InterPro" id="IPR027275">
    <property type="entry name" value="PRC-brl_dom"/>
</dbReference>
<dbReference type="RefSeq" id="WP_072858417.1">
    <property type="nucleotide sequence ID" value="NZ_FQUE01000010.1"/>
</dbReference>
<dbReference type="GO" id="GO:0019684">
    <property type="term" value="P:photosynthesis, light reaction"/>
    <property type="evidence" value="ECO:0007669"/>
    <property type="project" value="InterPro"/>
</dbReference>
<accession>A0A1M5DQS2</accession>
<dbReference type="InterPro" id="IPR011033">
    <property type="entry name" value="PRC_barrel-like_sf"/>
</dbReference>
<name>A0A1M5DQS2_LOKAT</name>
<feature type="domain" description="Photosynthetic reaction centre H subunit N-terminal" evidence="2">
    <location>
        <begin position="5"/>
        <end position="139"/>
    </location>
</feature>
<dbReference type="STRING" id="366533.SAMN05444339_110100"/>
<dbReference type="Proteomes" id="UP000183987">
    <property type="component" value="Unassembled WGS sequence"/>
</dbReference>
<keyword evidence="1" id="KW-0472">Membrane</keyword>
<sequence>MLGVTFFGHVDLAQVALYLFWVFFAGLVIYLQRENMREGYPLRNDKDEIPANESLWPLPSPKTFHLRDGRGELTVPSLAYEAEHMRSDLALAPSAMATGSPWVPTGNPMIDGVGPAAWAPRRDVPELDAFGHAKIRPMSTLPEFHISMGRDPRGLPVVGGDGEVVGRVVDMWVDVPEALIRYLVVDLNPEGSGQTRLVPMTMSRVMSDRVRVRALHAHNWADIPSPKGGDQITLLEEEKIMAYVAGGTLYASETRAGNVL</sequence>
<dbReference type="InterPro" id="IPR014747">
    <property type="entry name" value="Bac_photo_RC_H_C"/>
</dbReference>
<dbReference type="InterPro" id="IPR015810">
    <property type="entry name" value="Photo_RC_H_N"/>
</dbReference>
<dbReference type="InterPro" id="IPR037097">
    <property type="entry name" value="Photo_RC_H_N_sf"/>
</dbReference>
<dbReference type="AlphaFoldDB" id="A0A1M5DQS2"/>
<dbReference type="Gene3D" id="4.10.540.10">
    <property type="entry name" value="Photosynthetic reaction centre, H subunit, N-terminal domain"/>
    <property type="match status" value="1"/>
</dbReference>
<protein>
    <submittedName>
        <fullName evidence="4">Photosynthetic reaction center H subunit</fullName>
    </submittedName>
</protein>
<feature type="transmembrane region" description="Helical" evidence="1">
    <location>
        <begin position="12"/>
        <end position="31"/>
    </location>
</feature>
<dbReference type="SUPFAM" id="SSF50346">
    <property type="entry name" value="PRC-barrel domain"/>
    <property type="match status" value="1"/>
</dbReference>
<keyword evidence="1" id="KW-1133">Transmembrane helix</keyword>
<proteinExistence type="predicted"/>
<dbReference type="Pfam" id="PF05239">
    <property type="entry name" value="PRC"/>
    <property type="match status" value="1"/>
</dbReference>
<gene>
    <name evidence="4" type="ORF">SAMN05444339_110100</name>
</gene>